<dbReference type="Proteomes" id="UP000024404">
    <property type="component" value="Unassembled WGS sequence"/>
</dbReference>
<accession>A0A8R1Y8W2</accession>
<evidence type="ECO:0000259" key="16">
    <source>
        <dbReference type="Pfam" id="PF02214"/>
    </source>
</evidence>
<dbReference type="InterPro" id="IPR003131">
    <property type="entry name" value="T1-type_BTB"/>
</dbReference>
<dbReference type="EnsemblMetazoa" id="OVOC9217.1">
    <property type="protein sequence ID" value="OVOC9217.1"/>
    <property type="gene ID" value="WBGene00246026"/>
</dbReference>
<comment type="subcellular location">
    <subcellularLocation>
        <location evidence="1">Cell membrane</location>
        <topology evidence="1">Multi-pass membrane protein</topology>
    </subcellularLocation>
</comment>
<dbReference type="InterPro" id="IPR005821">
    <property type="entry name" value="Ion_trans_dom"/>
</dbReference>
<keyword evidence="7" id="KW-0851">Voltage-gated channel</keyword>
<dbReference type="PRINTS" id="PR01491">
    <property type="entry name" value="KVCHANNEL"/>
</dbReference>
<feature type="transmembrane region" description="Helical" evidence="14">
    <location>
        <begin position="402"/>
        <end position="419"/>
    </location>
</feature>
<dbReference type="GO" id="GO:0008076">
    <property type="term" value="C:voltage-gated potassium channel complex"/>
    <property type="evidence" value="ECO:0007669"/>
    <property type="project" value="InterPro"/>
</dbReference>
<keyword evidence="2" id="KW-0813">Transport</keyword>
<keyword evidence="18" id="KW-1185">Reference proteome</keyword>
<dbReference type="InterPro" id="IPR028325">
    <property type="entry name" value="VG_K_chnl"/>
</dbReference>
<sequence>MADENNTTYLIPEEKHRNNGFNRSSSHERFRSNADRKNEFGWTNAKNDSETDMQMVLVENTNVFDFHLLLNIGGSHFRIRYSTIQYRCPTSLLADFCRETHAERVESCNGYLSDTREYFFERSGKLFEPIYDFLTIGHFHRMGDICVERLFKELDFWRIKKDFFAPCCMMMMIAENTESPTVENDSLSYGDEFDGVCCDQRRRKLWLLMEDPSTSTSAKIFALISILMVIISVTGMILGSTPEWQTHNHTSSATSAKFNSRFQILEFVELACIIWFTFEYFIRFIVCTRKRKFILQPLNIIDSLTIVPFYVEIIFSACGLGAHTFDEFRGLALVIRAVRVMRVARIFKLARYSSGLKSFGLTVKTSLPELSMLTLFLLTTVIFFSTLMYFAERDEPNTKFKSIPHAGWWCIVTMTTVGYGDYYPETLFGKLIASCASISGVLVLAFPITMIVENFSRNYDSERNDFKRVQRRRRLAKNYN</sequence>
<evidence type="ECO:0000256" key="5">
    <source>
        <dbReference type="ARBA" id="ARBA00022692"/>
    </source>
</evidence>
<evidence type="ECO:0008006" key="19">
    <source>
        <dbReference type="Google" id="ProtNLM"/>
    </source>
</evidence>
<evidence type="ECO:0000256" key="8">
    <source>
        <dbReference type="ARBA" id="ARBA00022958"/>
    </source>
</evidence>
<dbReference type="PANTHER" id="PTHR11537">
    <property type="entry name" value="VOLTAGE-GATED POTASSIUM CHANNEL"/>
    <property type="match status" value="1"/>
</dbReference>
<dbReference type="AlphaFoldDB" id="A0A8R1Y8W2"/>
<feature type="domain" description="Potassium channel tetramerisation-type BTB" evidence="16">
    <location>
        <begin position="69"/>
        <end position="167"/>
    </location>
</feature>
<protein>
    <recommendedName>
        <fullName evidence="19">BTB domain-containing protein</fullName>
    </recommendedName>
</protein>
<evidence type="ECO:0000256" key="13">
    <source>
        <dbReference type="SAM" id="MobiDB-lite"/>
    </source>
</evidence>
<keyword evidence="9 14" id="KW-1133">Transmembrane helix</keyword>
<evidence type="ECO:0000256" key="4">
    <source>
        <dbReference type="ARBA" id="ARBA00022538"/>
    </source>
</evidence>
<dbReference type="SUPFAM" id="SSF54695">
    <property type="entry name" value="POZ domain"/>
    <property type="match status" value="1"/>
</dbReference>
<dbReference type="Gene3D" id="1.10.287.70">
    <property type="match status" value="1"/>
</dbReference>
<dbReference type="PRINTS" id="PR01494">
    <property type="entry name" value="KV9CHANNEL"/>
</dbReference>
<keyword evidence="5 14" id="KW-0812">Transmembrane</keyword>
<evidence type="ECO:0000313" key="17">
    <source>
        <dbReference type="EnsemblMetazoa" id="OVOC9217.1"/>
    </source>
</evidence>
<dbReference type="GO" id="GO:0051260">
    <property type="term" value="P:protein homooligomerization"/>
    <property type="evidence" value="ECO:0007669"/>
    <property type="project" value="InterPro"/>
</dbReference>
<dbReference type="GO" id="GO:0005251">
    <property type="term" value="F:delayed rectifier potassium channel activity"/>
    <property type="evidence" value="ECO:0007669"/>
    <property type="project" value="TreeGrafter"/>
</dbReference>
<evidence type="ECO:0000259" key="15">
    <source>
        <dbReference type="Pfam" id="PF00520"/>
    </source>
</evidence>
<organism evidence="17 18">
    <name type="scientific">Onchocerca volvulus</name>
    <dbReference type="NCBI Taxonomy" id="6282"/>
    <lineage>
        <taxon>Eukaryota</taxon>
        <taxon>Metazoa</taxon>
        <taxon>Ecdysozoa</taxon>
        <taxon>Nematoda</taxon>
        <taxon>Chromadorea</taxon>
        <taxon>Rhabditida</taxon>
        <taxon>Spirurina</taxon>
        <taxon>Spiruromorpha</taxon>
        <taxon>Filarioidea</taxon>
        <taxon>Onchocercidae</taxon>
        <taxon>Onchocerca</taxon>
    </lineage>
</organism>
<feature type="transmembrane region" description="Helical" evidence="14">
    <location>
        <begin position="262"/>
        <end position="282"/>
    </location>
</feature>
<feature type="transmembrane region" description="Helical" evidence="14">
    <location>
        <begin position="303"/>
        <end position="325"/>
    </location>
</feature>
<dbReference type="FunFam" id="1.10.287.70:FF:000005">
    <property type="entry name" value="potassium voltage-gated channel subfamily G member 1"/>
    <property type="match status" value="1"/>
</dbReference>
<dbReference type="InterPro" id="IPR003971">
    <property type="entry name" value="K_chnl_volt-dep_Kv5/Kv9"/>
</dbReference>
<dbReference type="SUPFAM" id="SSF81324">
    <property type="entry name" value="Voltage-gated potassium channels"/>
    <property type="match status" value="1"/>
</dbReference>
<evidence type="ECO:0000313" key="18">
    <source>
        <dbReference type="Proteomes" id="UP000024404"/>
    </source>
</evidence>
<feature type="region of interest" description="Disordered" evidence="13">
    <location>
        <begin position="1"/>
        <end position="32"/>
    </location>
</feature>
<feature type="transmembrane region" description="Helical" evidence="14">
    <location>
        <begin position="370"/>
        <end position="390"/>
    </location>
</feature>
<dbReference type="EMBL" id="CMVM020000257">
    <property type="status" value="NOT_ANNOTATED_CDS"/>
    <property type="molecule type" value="Genomic_DNA"/>
</dbReference>
<dbReference type="InterPro" id="IPR003968">
    <property type="entry name" value="K_chnl_volt-dep_Kv"/>
</dbReference>
<reference evidence="17" key="2">
    <citation type="submission" date="2022-06" db="UniProtKB">
        <authorList>
            <consortium name="EnsemblMetazoa"/>
        </authorList>
    </citation>
    <scope>IDENTIFICATION</scope>
</reference>
<evidence type="ECO:0000256" key="11">
    <source>
        <dbReference type="ARBA" id="ARBA00023136"/>
    </source>
</evidence>
<evidence type="ECO:0000256" key="3">
    <source>
        <dbReference type="ARBA" id="ARBA00022475"/>
    </source>
</evidence>
<keyword evidence="6" id="KW-0631">Potassium channel</keyword>
<keyword evidence="12" id="KW-0407">Ion channel</keyword>
<evidence type="ECO:0000256" key="7">
    <source>
        <dbReference type="ARBA" id="ARBA00022882"/>
    </source>
</evidence>
<keyword evidence="8" id="KW-0630">Potassium</keyword>
<dbReference type="PRINTS" id="PR00169">
    <property type="entry name" value="KCHANNEL"/>
</dbReference>
<dbReference type="Gene3D" id="3.30.710.10">
    <property type="entry name" value="Potassium Channel Kv1.1, Chain A"/>
    <property type="match status" value="1"/>
</dbReference>
<dbReference type="InterPro" id="IPR027359">
    <property type="entry name" value="Volt_channel_dom_sf"/>
</dbReference>
<feature type="domain" description="Ion transport" evidence="15">
    <location>
        <begin position="219"/>
        <end position="461"/>
    </location>
</feature>
<dbReference type="Pfam" id="PF00520">
    <property type="entry name" value="Ion_trans"/>
    <property type="match status" value="1"/>
</dbReference>
<dbReference type="Gene3D" id="1.20.120.350">
    <property type="entry name" value="Voltage-gated potassium channels. Chain C"/>
    <property type="match status" value="1"/>
</dbReference>
<keyword evidence="3" id="KW-1003">Cell membrane</keyword>
<keyword evidence="11 14" id="KW-0472">Membrane</keyword>
<evidence type="ECO:0000256" key="2">
    <source>
        <dbReference type="ARBA" id="ARBA00022448"/>
    </source>
</evidence>
<keyword evidence="4" id="KW-0633">Potassium transport</keyword>
<dbReference type="Pfam" id="PF02214">
    <property type="entry name" value="BTB_2"/>
    <property type="match status" value="1"/>
</dbReference>
<evidence type="ECO:0000256" key="6">
    <source>
        <dbReference type="ARBA" id="ARBA00022826"/>
    </source>
</evidence>
<dbReference type="PANTHER" id="PTHR11537:SF254">
    <property type="entry name" value="POTASSIUM VOLTAGE-GATED CHANNEL PROTEIN SHAB"/>
    <property type="match status" value="1"/>
</dbReference>
<reference evidence="18" key="1">
    <citation type="submission" date="2013-10" db="EMBL/GenBank/DDBJ databases">
        <title>Genome sequencing of Onchocerca volvulus.</title>
        <authorList>
            <person name="Cotton J."/>
            <person name="Tsai J."/>
            <person name="Stanley E."/>
            <person name="Tracey A."/>
            <person name="Holroyd N."/>
            <person name="Lustigman S."/>
            <person name="Berriman M."/>
        </authorList>
    </citation>
    <scope>NUCLEOTIDE SEQUENCE</scope>
</reference>
<evidence type="ECO:0000256" key="14">
    <source>
        <dbReference type="SAM" id="Phobius"/>
    </source>
</evidence>
<dbReference type="GO" id="GO:0001508">
    <property type="term" value="P:action potential"/>
    <property type="evidence" value="ECO:0007669"/>
    <property type="project" value="TreeGrafter"/>
</dbReference>
<evidence type="ECO:0000256" key="1">
    <source>
        <dbReference type="ARBA" id="ARBA00004651"/>
    </source>
</evidence>
<name>A0A8R1Y8W2_ONCVO</name>
<feature type="transmembrane region" description="Helical" evidence="14">
    <location>
        <begin position="431"/>
        <end position="452"/>
    </location>
</feature>
<feature type="transmembrane region" description="Helical" evidence="14">
    <location>
        <begin position="220"/>
        <end position="242"/>
    </location>
</feature>
<evidence type="ECO:0000256" key="10">
    <source>
        <dbReference type="ARBA" id="ARBA00023065"/>
    </source>
</evidence>
<evidence type="ECO:0000256" key="12">
    <source>
        <dbReference type="ARBA" id="ARBA00023303"/>
    </source>
</evidence>
<evidence type="ECO:0000256" key="9">
    <source>
        <dbReference type="ARBA" id="ARBA00022989"/>
    </source>
</evidence>
<dbReference type="CDD" id="cd18317">
    <property type="entry name" value="BTB_POZ_Kv"/>
    <property type="match status" value="1"/>
</dbReference>
<dbReference type="InterPro" id="IPR011333">
    <property type="entry name" value="SKP1/BTB/POZ_sf"/>
</dbReference>
<keyword evidence="10" id="KW-0406">Ion transport</keyword>
<proteinExistence type="predicted"/>